<dbReference type="Pfam" id="PF07751">
    <property type="entry name" value="Abi_2"/>
    <property type="match status" value="1"/>
</dbReference>
<reference evidence="1 2" key="1">
    <citation type="submission" date="2021-01" db="EMBL/GenBank/DDBJ databases">
        <title>Aequorivita sp. strain KX20305, a bacterium isolated from the sediment collected at a cold seep field in South China Sea.</title>
        <authorList>
            <person name="Zhang H."/>
            <person name="Li C."/>
        </authorList>
    </citation>
    <scope>NUCLEOTIDE SEQUENCE [LARGE SCALE GENOMIC DNA]</scope>
    <source>
        <strain evidence="1 2">KX20305</strain>
    </source>
</reference>
<evidence type="ECO:0000313" key="1">
    <source>
        <dbReference type="EMBL" id="QQX75257.1"/>
    </source>
</evidence>
<gene>
    <name evidence="1" type="ORF">JK629_07760</name>
</gene>
<sequence>MKYEKPPKTVEEHIEVLIHRGLNITDFERAKQYLRNIGYYRLSGYMYHLQEKDGSHEFKDKVSFNDIILHYQFDKKLRALTIEYLERIEVALRARLTDYFAVNYGFFWFSQNDLYDDKGIYTLINAEIAERFENPQELFLKSFKEKYTSESIPPSNMALEVLSLGKLARLYKGLSNDAEKIAIANDFGLPSTVLSSWLVYLNNVRNICAHHGRLWNRGITADRPTIPSRKKYSFHGNLPNDFNRSFYGVTAMLDRLLYNINPSNKFLEKLVCLIDEYPLIKTRFMGFPDNWREEPAWKTKE</sequence>
<dbReference type="Proteomes" id="UP000629420">
    <property type="component" value="Chromosome"/>
</dbReference>
<dbReference type="RefSeq" id="WP_202335095.1">
    <property type="nucleotide sequence ID" value="NZ_CP068439.1"/>
</dbReference>
<organism evidence="1 2">
    <name type="scientific">Aequorivita iocasae</name>
    <dbReference type="NCBI Taxonomy" id="2803865"/>
    <lineage>
        <taxon>Bacteria</taxon>
        <taxon>Pseudomonadati</taxon>
        <taxon>Bacteroidota</taxon>
        <taxon>Flavobacteriia</taxon>
        <taxon>Flavobacteriales</taxon>
        <taxon>Flavobacteriaceae</taxon>
        <taxon>Aequorivita</taxon>
    </lineage>
</organism>
<keyword evidence="2" id="KW-1185">Reference proteome</keyword>
<proteinExistence type="predicted"/>
<accession>A0ABX7DPE5</accession>
<protein>
    <submittedName>
        <fullName evidence="1">Abi family protein</fullName>
    </submittedName>
</protein>
<dbReference type="InterPro" id="IPR011664">
    <property type="entry name" value="Abi_system_AbiD/AbiF-like"/>
</dbReference>
<name>A0ABX7DPE5_9FLAO</name>
<evidence type="ECO:0000313" key="2">
    <source>
        <dbReference type="Proteomes" id="UP000629420"/>
    </source>
</evidence>
<dbReference type="EMBL" id="CP068439">
    <property type="protein sequence ID" value="QQX75257.1"/>
    <property type="molecule type" value="Genomic_DNA"/>
</dbReference>